<organism evidence="3 4">
    <name type="scientific">Sphingomonas crocodyli</name>
    <dbReference type="NCBI Taxonomy" id="1979270"/>
    <lineage>
        <taxon>Bacteria</taxon>
        <taxon>Pseudomonadati</taxon>
        <taxon>Pseudomonadota</taxon>
        <taxon>Alphaproteobacteria</taxon>
        <taxon>Sphingomonadales</taxon>
        <taxon>Sphingomonadaceae</taxon>
        <taxon>Sphingomonas</taxon>
    </lineage>
</organism>
<name>A0A437LYQ8_9SPHN</name>
<reference evidence="3 4" key="1">
    <citation type="submission" date="2019-01" db="EMBL/GenBank/DDBJ databases">
        <authorList>
            <person name="Chen W.-M."/>
        </authorList>
    </citation>
    <scope>NUCLEOTIDE SEQUENCE [LARGE SCALE GENOMIC DNA]</scope>
    <source>
        <strain evidence="3 4">CCP-7</strain>
    </source>
</reference>
<accession>A0A437LYQ8</accession>
<comment type="caution">
    <text evidence="3">The sequence shown here is derived from an EMBL/GenBank/DDBJ whole genome shotgun (WGS) entry which is preliminary data.</text>
</comment>
<evidence type="ECO:0000259" key="2">
    <source>
        <dbReference type="Pfam" id="PF06119"/>
    </source>
</evidence>
<evidence type="ECO:0000256" key="1">
    <source>
        <dbReference type="SAM" id="MobiDB-lite"/>
    </source>
</evidence>
<feature type="compositionally biased region" description="Basic residues" evidence="1">
    <location>
        <begin position="809"/>
        <end position="818"/>
    </location>
</feature>
<dbReference type="AlphaFoldDB" id="A0A437LYQ8"/>
<proteinExistence type="predicted"/>
<feature type="region of interest" description="Disordered" evidence="1">
    <location>
        <begin position="794"/>
        <end position="818"/>
    </location>
</feature>
<dbReference type="Pfam" id="PF06119">
    <property type="entry name" value="NIDO"/>
    <property type="match status" value="1"/>
</dbReference>
<feature type="domain" description="NIDO" evidence="2">
    <location>
        <begin position="119"/>
        <end position="297"/>
    </location>
</feature>
<dbReference type="GO" id="GO:0007160">
    <property type="term" value="P:cell-matrix adhesion"/>
    <property type="evidence" value="ECO:0007669"/>
    <property type="project" value="InterPro"/>
</dbReference>
<evidence type="ECO:0000313" key="4">
    <source>
        <dbReference type="Proteomes" id="UP000282971"/>
    </source>
</evidence>
<dbReference type="EMBL" id="SACN01000003">
    <property type="protein sequence ID" value="RVT90527.1"/>
    <property type="molecule type" value="Genomic_DNA"/>
</dbReference>
<gene>
    <name evidence="3" type="ORF">EOD43_17690</name>
</gene>
<dbReference type="OrthoDB" id="9342475at2"/>
<dbReference type="Proteomes" id="UP000282971">
    <property type="component" value="Unassembled WGS sequence"/>
</dbReference>
<sequence>MNSISVNGNNGGIALGNVESTGGRVVLGAAQSVLAGNVRAAGSIAITSNGAVTAGDLTAGTGPLVGEGNGGLGSGAQSSAPAGIAPGFNAFTLTRCDDCASGATPLSFTANFFGTNFTNTFVSSNGYLTFNSGQSSYTPTGLGANYSGQPIIAAFFADVDVRGVGSAPVTYGTGTYVGRNAFGATWNGVGYFSSRTDKLNNFQIILSDRADTGAGNFDIYLNYTNVQWETGNVNGGVNGLGGNSAAVGFNAGTGNQAGTFFELPGSRVPGSFINGGTSPLAQYSANGVQGQVLFNVRNGMVVTSDAGPATVTINNSGATGAARNVAVGNITGEAVSIDSAGSVATGNITIAGANGASVPTPSATMPSAGIIDISAAAGDIAVGGMSNTGIISLDAAGNITINGASSGGAISFASNDITIGANASVTGQTINLLSRSTTGPAMLGGTGGNNAYVLDAAEISRLRAGSIAFSQPESEGRVPGGDAQVIVRDLTLIGSAGATPNLIGAEGSFTISSPGSIRVIGNVRLNDAGADNLLSFAAGDSFDLVTDAGSVGVFGTGNALGGRLSIFASDMTVADQALFDLAARTDFDDVTAPEVIAAIGRPAARTRPEGYLQAGNLDLVARDFIAIQNSGTAQLAGGFSANNLTITSLAGGREQTIDNSLNVVIYGRVTGPTGDFLTNQATRDAITFVTGESSGDLTGFSAPSVVNGCVIGGGACSTSNDTATPATIVASIRDLVDGPLSGQQGDQAFSVPSVQIETGVDLSALTTSSIITEPVASAGNASLWQSATLSDGSSGLIQSGRRGLDNAPQRKKLREKRR</sequence>
<evidence type="ECO:0000313" key="3">
    <source>
        <dbReference type="EMBL" id="RVT90527.1"/>
    </source>
</evidence>
<keyword evidence="4" id="KW-1185">Reference proteome</keyword>
<protein>
    <recommendedName>
        <fullName evidence="2">NIDO domain-containing protein</fullName>
    </recommendedName>
</protein>
<dbReference type="InterPro" id="IPR003886">
    <property type="entry name" value="NIDO_dom"/>
</dbReference>